<evidence type="ECO:0000313" key="2">
    <source>
        <dbReference type="Proteomes" id="UP001374584"/>
    </source>
</evidence>
<comment type="caution">
    <text evidence="1">The sequence shown here is derived from an EMBL/GenBank/DDBJ whole genome shotgun (WGS) entry which is preliminary data.</text>
</comment>
<protein>
    <submittedName>
        <fullName evidence="1">Uncharacterized protein</fullName>
    </submittedName>
</protein>
<dbReference type="AlphaFoldDB" id="A0AAN9LVD1"/>
<dbReference type="PANTHER" id="PTHR44489:SF14">
    <property type="entry name" value="ZINC FINGER CCCH DOMAIN-CONTAINING PROTEIN 59-RELATED"/>
    <property type="match status" value="1"/>
</dbReference>
<reference evidence="1 2" key="1">
    <citation type="submission" date="2024-01" db="EMBL/GenBank/DDBJ databases">
        <title>The genomes of 5 underutilized Papilionoideae crops provide insights into root nodulation and disease resistanc.</title>
        <authorList>
            <person name="Jiang F."/>
        </authorList>
    </citation>
    <scope>NUCLEOTIDE SEQUENCE [LARGE SCALE GENOMIC DNA]</scope>
    <source>
        <strain evidence="1">JINMINGXINNONG_FW02</strain>
        <tissue evidence="1">Leaves</tissue>
    </source>
</reference>
<dbReference type="SUPFAM" id="SSF50978">
    <property type="entry name" value="WD40 repeat-like"/>
    <property type="match status" value="1"/>
</dbReference>
<dbReference type="PANTHER" id="PTHR44489">
    <property type="match status" value="1"/>
</dbReference>
<dbReference type="Gene3D" id="2.130.10.10">
    <property type="entry name" value="YVTN repeat-like/Quinoprotein amine dehydrogenase"/>
    <property type="match status" value="1"/>
</dbReference>
<dbReference type="Proteomes" id="UP001374584">
    <property type="component" value="Unassembled WGS sequence"/>
</dbReference>
<evidence type="ECO:0000313" key="1">
    <source>
        <dbReference type="EMBL" id="KAK7342521.1"/>
    </source>
</evidence>
<dbReference type="InterPro" id="IPR036322">
    <property type="entry name" value="WD40_repeat_dom_sf"/>
</dbReference>
<proteinExistence type="predicted"/>
<dbReference type="InterPro" id="IPR015943">
    <property type="entry name" value="WD40/YVTN_repeat-like_dom_sf"/>
</dbReference>
<accession>A0AAN9LVD1</accession>
<name>A0AAN9LVD1_PHACN</name>
<organism evidence="1 2">
    <name type="scientific">Phaseolus coccineus</name>
    <name type="common">Scarlet runner bean</name>
    <name type="synonym">Phaseolus multiflorus</name>
    <dbReference type="NCBI Taxonomy" id="3886"/>
    <lineage>
        <taxon>Eukaryota</taxon>
        <taxon>Viridiplantae</taxon>
        <taxon>Streptophyta</taxon>
        <taxon>Embryophyta</taxon>
        <taxon>Tracheophyta</taxon>
        <taxon>Spermatophyta</taxon>
        <taxon>Magnoliopsida</taxon>
        <taxon>eudicotyledons</taxon>
        <taxon>Gunneridae</taxon>
        <taxon>Pentapetalae</taxon>
        <taxon>rosids</taxon>
        <taxon>fabids</taxon>
        <taxon>Fabales</taxon>
        <taxon>Fabaceae</taxon>
        <taxon>Papilionoideae</taxon>
        <taxon>50 kb inversion clade</taxon>
        <taxon>NPAAA clade</taxon>
        <taxon>indigoferoid/millettioid clade</taxon>
        <taxon>Phaseoleae</taxon>
        <taxon>Phaseolus</taxon>
    </lineage>
</organism>
<dbReference type="InterPro" id="IPR044715">
    <property type="entry name" value="WDR86-like"/>
</dbReference>
<dbReference type="EMBL" id="JAYMYR010000009">
    <property type="protein sequence ID" value="KAK7342521.1"/>
    <property type="molecule type" value="Genomic_DNA"/>
</dbReference>
<keyword evidence="2" id="KW-1185">Reference proteome</keyword>
<sequence>MPDAKGKPILFSSCRDNSVRMYELPSFSERALLYAKKDITSFELGPDGLFFTSDGTGLLSVWKWNELPTMTSN</sequence>
<gene>
    <name evidence="1" type="ORF">VNO80_25476</name>
</gene>